<reference evidence="1 2" key="1">
    <citation type="submission" date="2017-06" db="EMBL/GenBank/DDBJ databases">
        <title>Ant-infecting Ophiocordyceps genomes reveal a high diversity of potential behavioral manipulation genes and a possible major role for enterotoxins.</title>
        <authorList>
            <person name="De Bekker C."/>
            <person name="Evans H.C."/>
            <person name="Brachmann A."/>
            <person name="Hughes D.P."/>
        </authorList>
    </citation>
    <scope>NUCLEOTIDE SEQUENCE [LARGE SCALE GENOMIC DNA]</scope>
    <source>
        <strain evidence="1 2">Map16</strain>
    </source>
</reference>
<dbReference type="SUPFAM" id="SSF50494">
    <property type="entry name" value="Trypsin-like serine proteases"/>
    <property type="match status" value="1"/>
</dbReference>
<proteinExistence type="predicted"/>
<dbReference type="Proteomes" id="UP000226431">
    <property type="component" value="Unassembled WGS sequence"/>
</dbReference>
<evidence type="ECO:0000313" key="1">
    <source>
        <dbReference type="EMBL" id="PHH77701.1"/>
    </source>
</evidence>
<dbReference type="AlphaFoldDB" id="A0A2C5ZEU3"/>
<comment type="caution">
    <text evidence="1">The sequence shown here is derived from an EMBL/GenBank/DDBJ whole genome shotgun (WGS) entry which is preliminary data.</text>
</comment>
<dbReference type="EMBL" id="NJES01000108">
    <property type="protein sequence ID" value="PHH77701.1"/>
    <property type="molecule type" value="Genomic_DNA"/>
</dbReference>
<evidence type="ECO:0000313" key="2">
    <source>
        <dbReference type="Proteomes" id="UP000226431"/>
    </source>
</evidence>
<protein>
    <submittedName>
        <fullName evidence="1">Uncharacterized protein</fullName>
    </submittedName>
</protein>
<accession>A0A2C5ZEU3</accession>
<dbReference type="InterPro" id="IPR009003">
    <property type="entry name" value="Peptidase_S1_PA"/>
</dbReference>
<dbReference type="STRING" id="2004952.A0A2C5ZEU3"/>
<dbReference type="OrthoDB" id="5424209at2759"/>
<dbReference type="InterPro" id="IPR043504">
    <property type="entry name" value="Peptidase_S1_PA_chymotrypsin"/>
</dbReference>
<name>A0A2C5ZEU3_9HYPO</name>
<organism evidence="1 2">
    <name type="scientific">Ophiocordyceps camponoti-rufipedis</name>
    <dbReference type="NCBI Taxonomy" id="2004952"/>
    <lineage>
        <taxon>Eukaryota</taxon>
        <taxon>Fungi</taxon>
        <taxon>Dikarya</taxon>
        <taxon>Ascomycota</taxon>
        <taxon>Pezizomycotina</taxon>
        <taxon>Sordariomycetes</taxon>
        <taxon>Hypocreomycetidae</taxon>
        <taxon>Hypocreales</taxon>
        <taxon>Ophiocordycipitaceae</taxon>
        <taxon>Ophiocordyceps</taxon>
    </lineage>
</organism>
<gene>
    <name evidence="1" type="ORF">CDD80_307</name>
</gene>
<dbReference type="Gene3D" id="2.40.10.10">
    <property type="entry name" value="Trypsin-like serine proteases"/>
    <property type="match status" value="1"/>
</dbReference>
<keyword evidence="2" id="KW-1185">Reference proteome</keyword>
<sequence length="432" mass="47728">MTSLALFRLGFNKSADRNPMTVYISVDYTCHEESWDPVIATIQQQLDATDYGLRVHMEHGNIFHLGGFNLLEPAPENLQGFTHPVLELEYPYDDKIGMGANIGAGRYVERSDNTMCNPLTGTFGCYVEVLVRGKWEKYAITNYHVVRPALDGFMYGFEETGGKRTTAYGEPKPGSDLRKADEKGCKPNNRACDLESPARARHNWNVAKSRSLLRSSVQTHEGQNLRRQSSLAQKLAFFDEGKNKMGKLWAASGIVVKDTASGPKRLDWALIDVEQSRQGHNLLPTGNLKTFFDTEVLPHHLGGRCLRNPEPNTTLASIVEGEQLYKIGTITGATKGVFNEFKTCIRSDPSSYLPLPGEESQEYTIFGSFAKPGDSGSIVFKGSGEAVGLLWGGKGVHQTSEPFTFVTPLDDVFAHIKEVSGGVIEDVRISEQ</sequence>